<dbReference type="AlphaFoldDB" id="A0A506UHP2"/>
<evidence type="ECO:0000313" key="4">
    <source>
        <dbReference type="Proteomes" id="UP000320314"/>
    </source>
</evidence>
<feature type="signal peptide" evidence="1">
    <location>
        <begin position="1"/>
        <end position="33"/>
    </location>
</feature>
<gene>
    <name evidence="3" type="ORF">FJU11_01010</name>
</gene>
<accession>A0A506UHP2</accession>
<dbReference type="Proteomes" id="UP000320314">
    <property type="component" value="Unassembled WGS sequence"/>
</dbReference>
<dbReference type="InterPro" id="IPR003646">
    <property type="entry name" value="SH3-like_bac-type"/>
</dbReference>
<dbReference type="EMBL" id="VHLH01000001">
    <property type="protein sequence ID" value="TPW32833.1"/>
    <property type="molecule type" value="Genomic_DNA"/>
</dbReference>
<dbReference type="OrthoDB" id="8074373at2"/>
<dbReference type="SMART" id="SM00287">
    <property type="entry name" value="SH3b"/>
    <property type="match status" value="1"/>
</dbReference>
<dbReference type="Gene3D" id="2.30.30.40">
    <property type="entry name" value="SH3 Domains"/>
    <property type="match status" value="1"/>
</dbReference>
<name>A0A506UHP2_9HYPH</name>
<sequence>MRAGSGARRNTMKMLMKAVAFATAMLTASSAFAASALVTNDLNLRTGPGTGYARIAAMPNGAIVDVVGCTRGYNWCRVHWRGRDGWASSHYLAQREGQYRRRAYSNYGAEIGIPLIAGAVIGGALIGGDHHHYRHYRHDRHHGRYDRRHYRGRDHHRGRDHYRGRHFGHRDDNRCRGGYLRHHGNC</sequence>
<comment type="caution">
    <text evidence="3">The sequence shown here is derived from an EMBL/GenBank/DDBJ whole genome shotgun (WGS) entry which is preliminary data.</text>
</comment>
<reference evidence="3 4" key="1">
    <citation type="submission" date="2019-06" db="EMBL/GenBank/DDBJ databases">
        <authorList>
            <person name="Li M."/>
        </authorList>
    </citation>
    <scope>NUCLEOTIDE SEQUENCE [LARGE SCALE GENOMIC DNA]</scope>
    <source>
        <strain evidence="3 4">BGMRC6574</strain>
    </source>
</reference>
<organism evidence="3 4">
    <name type="scientific">Pararhizobium mangrovi</name>
    <dbReference type="NCBI Taxonomy" id="2590452"/>
    <lineage>
        <taxon>Bacteria</taxon>
        <taxon>Pseudomonadati</taxon>
        <taxon>Pseudomonadota</taxon>
        <taxon>Alphaproteobacteria</taxon>
        <taxon>Hyphomicrobiales</taxon>
        <taxon>Rhizobiaceae</taxon>
        <taxon>Rhizobium/Agrobacterium group</taxon>
        <taxon>Pararhizobium</taxon>
    </lineage>
</organism>
<dbReference type="Pfam" id="PF08239">
    <property type="entry name" value="SH3_3"/>
    <property type="match status" value="1"/>
</dbReference>
<evidence type="ECO:0000313" key="3">
    <source>
        <dbReference type="EMBL" id="TPW32833.1"/>
    </source>
</evidence>
<feature type="chain" id="PRO_5021355879" description="SH3b domain-containing protein" evidence="1">
    <location>
        <begin position="34"/>
        <end position="186"/>
    </location>
</feature>
<protein>
    <recommendedName>
        <fullName evidence="2">SH3b domain-containing protein</fullName>
    </recommendedName>
</protein>
<keyword evidence="1" id="KW-0732">Signal</keyword>
<keyword evidence="4" id="KW-1185">Reference proteome</keyword>
<feature type="domain" description="SH3b" evidence="2">
    <location>
        <begin position="33"/>
        <end position="96"/>
    </location>
</feature>
<evidence type="ECO:0000259" key="2">
    <source>
        <dbReference type="SMART" id="SM00287"/>
    </source>
</evidence>
<proteinExistence type="predicted"/>
<evidence type="ECO:0000256" key="1">
    <source>
        <dbReference type="SAM" id="SignalP"/>
    </source>
</evidence>